<reference evidence="6 7" key="1">
    <citation type="journal article" date="2016" name="Nat. Commun.">
        <title>Thousands of microbial genomes shed light on interconnected biogeochemical processes in an aquifer system.</title>
        <authorList>
            <person name="Anantharaman K."/>
            <person name="Brown C.T."/>
            <person name="Hug L.A."/>
            <person name="Sharon I."/>
            <person name="Castelle C.J."/>
            <person name="Probst A.J."/>
            <person name="Thomas B.C."/>
            <person name="Singh A."/>
            <person name="Wilkins M.J."/>
            <person name="Karaoz U."/>
            <person name="Brodie E.L."/>
            <person name="Williams K.H."/>
            <person name="Hubbard S.S."/>
            <person name="Banfield J.F."/>
        </authorList>
    </citation>
    <scope>NUCLEOTIDE SEQUENCE [LARGE SCALE GENOMIC DNA]</scope>
</reference>
<dbReference type="PANTHER" id="PTHR12532">
    <property type="entry name" value="TRANSLATIONAL ACTIVATOR OF CYTOCHROME C OXIDASE 1"/>
    <property type="match status" value="1"/>
</dbReference>
<name>A0A1G2QJA1_9BACT</name>
<comment type="similarity">
    <text evidence="1">Belongs to the TACO1 family.</text>
</comment>
<comment type="caution">
    <text evidence="6">The sequence shown here is derived from an EMBL/GenBank/DDBJ whole genome shotgun (WGS) entry which is preliminary data.</text>
</comment>
<dbReference type="Pfam" id="PF20772">
    <property type="entry name" value="TACO1_YebC_N"/>
    <property type="match status" value="1"/>
</dbReference>
<dbReference type="Gene3D" id="3.30.70.980">
    <property type="match status" value="1"/>
</dbReference>
<dbReference type="Pfam" id="PF01709">
    <property type="entry name" value="Transcrip_reg"/>
    <property type="match status" value="1"/>
</dbReference>
<dbReference type="InterPro" id="IPR048300">
    <property type="entry name" value="TACO1_YebC-like_2nd/3rd_dom"/>
</dbReference>
<dbReference type="Proteomes" id="UP000177140">
    <property type="component" value="Unassembled WGS sequence"/>
</dbReference>
<evidence type="ECO:0000259" key="4">
    <source>
        <dbReference type="Pfam" id="PF01709"/>
    </source>
</evidence>
<evidence type="ECO:0000259" key="5">
    <source>
        <dbReference type="Pfam" id="PF20772"/>
    </source>
</evidence>
<dbReference type="GO" id="GO:0005737">
    <property type="term" value="C:cytoplasm"/>
    <property type="evidence" value="ECO:0007669"/>
    <property type="project" value="UniProtKB-ARBA"/>
</dbReference>
<proteinExistence type="inferred from homology"/>
<organism evidence="6 7">
    <name type="scientific">Candidatus Vogelbacteria bacterium RIFOXYD2_FULL_44_9</name>
    <dbReference type="NCBI Taxonomy" id="1802441"/>
    <lineage>
        <taxon>Bacteria</taxon>
        <taxon>Candidatus Vogeliibacteriota</taxon>
    </lineage>
</organism>
<dbReference type="AlphaFoldDB" id="A0A1G2QJA1"/>
<dbReference type="InterPro" id="IPR026564">
    <property type="entry name" value="Transcrip_reg_TACO1-like_dom3"/>
</dbReference>
<feature type="domain" description="TACO1/YebC-like N-terminal" evidence="5">
    <location>
        <begin position="5"/>
        <end position="74"/>
    </location>
</feature>
<dbReference type="SUPFAM" id="SSF75625">
    <property type="entry name" value="YebC-like"/>
    <property type="match status" value="1"/>
</dbReference>
<evidence type="ECO:0000256" key="1">
    <source>
        <dbReference type="ARBA" id="ARBA00008724"/>
    </source>
</evidence>
<sequence length="176" mass="19023">MSGHNKWSQIKVKKGAEDAKRSKLFSMLVRQITIEAKRAGGKREDPGLKGAVSRAQEANMPKDNIERAIAKATGVGAESFENVTYEAFGPGGVAIVIEGITDNKNRTTPEIKHLLSKQGLALGGQGSALWAFDRVNGELQPKSTTTVSENDGTRLTEIIEQLEDHPDVKNVITNAE</sequence>
<keyword evidence="2" id="KW-0805">Transcription regulation</keyword>
<evidence type="ECO:0008006" key="8">
    <source>
        <dbReference type="Google" id="ProtNLM"/>
    </source>
</evidence>
<dbReference type="InterPro" id="IPR002876">
    <property type="entry name" value="Transcrip_reg_TACO1-like"/>
</dbReference>
<dbReference type="InterPro" id="IPR049083">
    <property type="entry name" value="TACO1_YebC_N"/>
</dbReference>
<protein>
    <recommendedName>
        <fullName evidence="8">Transcriptional regulator</fullName>
    </recommendedName>
</protein>
<dbReference type="PANTHER" id="PTHR12532:SF0">
    <property type="entry name" value="TRANSLATIONAL ACTIVATOR OF CYTOCHROME C OXIDASE 1"/>
    <property type="match status" value="1"/>
</dbReference>
<dbReference type="Gene3D" id="1.10.10.200">
    <property type="match status" value="1"/>
</dbReference>
<dbReference type="InterPro" id="IPR029072">
    <property type="entry name" value="YebC-like"/>
</dbReference>
<accession>A0A1G2QJA1</accession>
<keyword evidence="3" id="KW-0804">Transcription</keyword>
<evidence type="ECO:0000313" key="6">
    <source>
        <dbReference type="EMBL" id="OHA60483.1"/>
    </source>
</evidence>
<evidence type="ECO:0000256" key="3">
    <source>
        <dbReference type="ARBA" id="ARBA00023163"/>
    </source>
</evidence>
<dbReference type="EMBL" id="MHTM01000049">
    <property type="protein sequence ID" value="OHA60483.1"/>
    <property type="molecule type" value="Genomic_DNA"/>
</dbReference>
<dbReference type="InterPro" id="IPR017856">
    <property type="entry name" value="Integrase-like_N"/>
</dbReference>
<evidence type="ECO:0000256" key="2">
    <source>
        <dbReference type="ARBA" id="ARBA00023015"/>
    </source>
</evidence>
<evidence type="ECO:0000313" key="7">
    <source>
        <dbReference type="Proteomes" id="UP000177140"/>
    </source>
</evidence>
<feature type="domain" description="TACO1/YebC-like second and third" evidence="4">
    <location>
        <begin position="80"/>
        <end position="135"/>
    </location>
</feature>
<gene>
    <name evidence="6" type="ORF">A2556_01660</name>
</gene>